<evidence type="ECO:0000256" key="3">
    <source>
        <dbReference type="ARBA" id="ARBA00011209"/>
    </source>
</evidence>
<dbReference type="EC" id="6.1.1.20" evidence="15"/>
<dbReference type="SMART" id="SM00896">
    <property type="entry name" value="FDX-ACB"/>
    <property type="match status" value="1"/>
</dbReference>
<evidence type="ECO:0000259" key="17">
    <source>
        <dbReference type="PROSITE" id="PS50886"/>
    </source>
</evidence>
<evidence type="ECO:0000256" key="9">
    <source>
        <dbReference type="ARBA" id="ARBA00022840"/>
    </source>
</evidence>
<evidence type="ECO:0000256" key="15">
    <source>
        <dbReference type="HAMAP-Rule" id="MF_00283"/>
    </source>
</evidence>
<feature type="domain" description="B5" evidence="19">
    <location>
        <begin position="417"/>
        <end position="490"/>
    </location>
</feature>
<dbReference type="GO" id="GO:0140096">
    <property type="term" value="F:catalytic activity, acting on a protein"/>
    <property type="evidence" value="ECO:0007669"/>
    <property type="project" value="UniProtKB-ARBA"/>
</dbReference>
<feature type="domain" description="TRNA-binding" evidence="17">
    <location>
        <begin position="40"/>
        <end position="163"/>
    </location>
</feature>
<evidence type="ECO:0000256" key="16">
    <source>
        <dbReference type="PROSITE-ProRule" id="PRU00209"/>
    </source>
</evidence>
<evidence type="ECO:0000259" key="19">
    <source>
        <dbReference type="PROSITE" id="PS51483"/>
    </source>
</evidence>
<dbReference type="GO" id="GO:0004826">
    <property type="term" value="F:phenylalanine-tRNA ligase activity"/>
    <property type="evidence" value="ECO:0007669"/>
    <property type="project" value="UniProtKB-UniRule"/>
</dbReference>
<dbReference type="EMBL" id="ABVQ01000036">
    <property type="protein sequence ID" value="EEC56857.1"/>
    <property type="molecule type" value="Genomic_DNA"/>
</dbReference>
<dbReference type="InterPro" id="IPR045864">
    <property type="entry name" value="aa-tRNA-synth_II/BPL/LPL"/>
</dbReference>
<dbReference type="PROSITE" id="PS51483">
    <property type="entry name" value="B5"/>
    <property type="match status" value="1"/>
</dbReference>
<dbReference type="SUPFAM" id="SSF55681">
    <property type="entry name" value="Class II aaRS and biotin synthetases"/>
    <property type="match status" value="1"/>
</dbReference>
<comment type="catalytic activity">
    <reaction evidence="14 15">
        <text>tRNA(Phe) + L-phenylalanine + ATP = L-phenylalanyl-tRNA(Phe) + AMP + diphosphate + H(+)</text>
        <dbReference type="Rhea" id="RHEA:19413"/>
        <dbReference type="Rhea" id="RHEA-COMP:9668"/>
        <dbReference type="Rhea" id="RHEA-COMP:9699"/>
        <dbReference type="ChEBI" id="CHEBI:15378"/>
        <dbReference type="ChEBI" id="CHEBI:30616"/>
        <dbReference type="ChEBI" id="CHEBI:33019"/>
        <dbReference type="ChEBI" id="CHEBI:58095"/>
        <dbReference type="ChEBI" id="CHEBI:78442"/>
        <dbReference type="ChEBI" id="CHEBI:78531"/>
        <dbReference type="ChEBI" id="CHEBI:456215"/>
        <dbReference type="EC" id="6.1.1.20"/>
    </reaction>
</comment>
<feature type="domain" description="FDX-ACB" evidence="18">
    <location>
        <begin position="712"/>
        <end position="804"/>
    </location>
</feature>
<keyword evidence="13 15" id="KW-0030">Aminoacyl-tRNA synthetase</keyword>
<feature type="binding site" evidence="15">
    <location>
        <position position="477"/>
    </location>
    <ligand>
        <name>Mg(2+)</name>
        <dbReference type="ChEBI" id="CHEBI:18420"/>
        <note>shared with alpha subunit</note>
    </ligand>
</feature>
<evidence type="ECO:0000313" key="20">
    <source>
        <dbReference type="EMBL" id="EEC56857.1"/>
    </source>
</evidence>
<evidence type="ECO:0000256" key="4">
    <source>
        <dbReference type="ARBA" id="ARBA00022490"/>
    </source>
</evidence>
<evidence type="ECO:0000256" key="13">
    <source>
        <dbReference type="ARBA" id="ARBA00023146"/>
    </source>
</evidence>
<dbReference type="Pfam" id="PF03484">
    <property type="entry name" value="B5"/>
    <property type="match status" value="1"/>
</dbReference>
<dbReference type="SMART" id="SM00873">
    <property type="entry name" value="B3_4"/>
    <property type="match status" value="1"/>
</dbReference>
<organism evidence="20 21">
    <name type="scientific">[Bacteroides] pectinophilus ATCC 43243</name>
    <dbReference type="NCBI Taxonomy" id="483218"/>
    <lineage>
        <taxon>Bacteria</taxon>
        <taxon>Bacillati</taxon>
        <taxon>Bacillota</taxon>
        <taxon>Clostridia</taxon>
        <taxon>Eubacteriales</taxon>
    </lineage>
</organism>
<evidence type="ECO:0000256" key="8">
    <source>
        <dbReference type="ARBA" id="ARBA00022741"/>
    </source>
</evidence>
<keyword evidence="12 15" id="KW-0648">Protein biosynthesis</keyword>
<dbReference type="GO" id="GO:0006432">
    <property type="term" value="P:phenylalanyl-tRNA aminoacylation"/>
    <property type="evidence" value="ECO:0007669"/>
    <property type="project" value="UniProtKB-UniRule"/>
</dbReference>
<gene>
    <name evidence="15" type="primary">pheT</name>
    <name evidence="20" type="ORF">BACPEC_01342</name>
</gene>
<keyword evidence="4 15" id="KW-0963">Cytoplasm</keyword>
<evidence type="ECO:0000256" key="2">
    <source>
        <dbReference type="ARBA" id="ARBA00008653"/>
    </source>
</evidence>
<dbReference type="HOGENOM" id="CLU_016891_0_0_9"/>
<dbReference type="InterPro" id="IPR012340">
    <property type="entry name" value="NA-bd_OB-fold"/>
</dbReference>
<feature type="binding site" evidence="15">
    <location>
        <position position="468"/>
    </location>
    <ligand>
        <name>Mg(2+)</name>
        <dbReference type="ChEBI" id="CHEBI:18420"/>
        <note>shared with alpha subunit</note>
    </ligand>
</feature>
<dbReference type="InterPro" id="IPR020825">
    <property type="entry name" value="Phe-tRNA_synthase-like_B3/B4"/>
</dbReference>
<dbReference type="InterPro" id="IPR045060">
    <property type="entry name" value="Phe-tRNA-ligase_IIc_bsu"/>
</dbReference>
<dbReference type="eggNOG" id="COG0073">
    <property type="taxonomic scope" value="Bacteria"/>
</dbReference>
<sequence>MNTSLNWIKAYVPGLECTDQEYMDAMTLSGTKVEGYKALDADLDKIVVGQIISVEKHPDADKLVICQVNIGKETIQIVTGAPNVVTGMKVPVVLDGGRVAGGHDGSKTEGGIKIKKGKLRGVESNGMMCSIEELGSSRDFYPDAPENGLYVMPEDAVVGSDAIEALGLRDTVFEYEITNNRVDCYSILGVAREAAATFNKDFVMPPVKKVGNSEDVNDYVKVDVQATDLCPRYTARLVRNIKLAPSPEWMQRRLAASGIRPINNIVDITNYVMEEYGQPMHAYDYDTLAGGKIIVRRAEEGEEFVTLDGQTRKLDPSILMICDAEKSVGVAGIMGGENSKITDDVKTMLFEAACFDGTNIRLSAKKIGMRTEASGKFEKGLDPNLASEAIDRACQLIEELGAGEVVGGMIDVYPQKNVEKRIKFEPDKINKLLGIDISAEEMLGYLKKIELVYNEETNELIIPTFRQDLECGADIAEEVARFYGYANIPTTLPSGEATTGKLSFKMRIEGVARDIAEFCGFSQGMTYSFESPKVFDKLLLPEDSPLRKAIVISNPLGEDFSIMRTTSLNGMLTSLSTNYNRRNKNVKLYELGNIYLPKSLPLTELPDERMQFTLGFYGDGDFFSMKGVVEEFLEKVGMRNKPEYNPDAGKTFLHPGRQADIVYDGEVIGYLGEVHPDVLDIYSIGEKAYIAVIDMPHIVEKATFDRKYEGIAKFPAVTRDISMVMDKSVLVGTVEDIIEKRGGKLVESYKLFDIYEGSQIKSGFKSVAYSISFRAKDRTLEDKDINPIMENILKDLGALGIELRS</sequence>
<dbReference type="InterPro" id="IPR002547">
    <property type="entry name" value="tRNA-bd_dom"/>
</dbReference>
<dbReference type="NCBIfam" id="TIGR00472">
    <property type="entry name" value="pheT_bact"/>
    <property type="match status" value="1"/>
</dbReference>
<dbReference type="AlphaFoldDB" id="B7AT73"/>
<protein>
    <recommendedName>
        <fullName evidence="15">Phenylalanine--tRNA ligase beta subunit</fullName>
        <ecNumber evidence="15">6.1.1.20</ecNumber>
    </recommendedName>
    <alternativeName>
        <fullName evidence="15">Phenylalanyl-tRNA synthetase beta subunit</fullName>
        <shortName evidence="15">PheRS</shortName>
    </alternativeName>
</protein>
<evidence type="ECO:0000256" key="12">
    <source>
        <dbReference type="ARBA" id="ARBA00022917"/>
    </source>
</evidence>
<dbReference type="GO" id="GO:0005524">
    <property type="term" value="F:ATP binding"/>
    <property type="evidence" value="ECO:0007669"/>
    <property type="project" value="UniProtKB-UniRule"/>
</dbReference>
<dbReference type="Pfam" id="PF03147">
    <property type="entry name" value="FDX-ACB"/>
    <property type="match status" value="1"/>
</dbReference>
<feature type="binding site" evidence="15">
    <location>
        <position position="478"/>
    </location>
    <ligand>
        <name>Mg(2+)</name>
        <dbReference type="ChEBI" id="CHEBI:18420"/>
        <note>shared with alpha subunit</note>
    </ligand>
</feature>
<dbReference type="PANTHER" id="PTHR10947:SF0">
    <property type="entry name" value="PHENYLALANINE--TRNA LIGASE BETA SUBUNIT"/>
    <property type="match status" value="1"/>
</dbReference>
<dbReference type="Gene3D" id="2.40.50.140">
    <property type="entry name" value="Nucleic acid-binding proteins"/>
    <property type="match status" value="1"/>
</dbReference>
<dbReference type="GO" id="GO:0016740">
    <property type="term" value="F:transferase activity"/>
    <property type="evidence" value="ECO:0007669"/>
    <property type="project" value="UniProtKB-ARBA"/>
</dbReference>
<dbReference type="PROSITE" id="PS50886">
    <property type="entry name" value="TRBD"/>
    <property type="match status" value="1"/>
</dbReference>
<dbReference type="Gene3D" id="3.50.40.10">
    <property type="entry name" value="Phenylalanyl-trna Synthetase, Chain B, domain 3"/>
    <property type="match status" value="1"/>
</dbReference>
<evidence type="ECO:0000256" key="5">
    <source>
        <dbReference type="ARBA" id="ARBA00022555"/>
    </source>
</evidence>
<dbReference type="Gene3D" id="3.30.70.380">
    <property type="entry name" value="Ferrodoxin-fold anticodon-binding domain"/>
    <property type="match status" value="1"/>
</dbReference>
<dbReference type="Gene3D" id="3.30.930.10">
    <property type="entry name" value="Bira Bifunctional Protein, Domain 2"/>
    <property type="match status" value="1"/>
</dbReference>
<dbReference type="Proteomes" id="UP000003136">
    <property type="component" value="Unassembled WGS sequence"/>
</dbReference>
<dbReference type="STRING" id="483218.BACPEC_01342"/>
<dbReference type="CDD" id="cd00769">
    <property type="entry name" value="PheRS_beta_core"/>
    <property type="match status" value="1"/>
</dbReference>
<evidence type="ECO:0000256" key="6">
    <source>
        <dbReference type="ARBA" id="ARBA00022598"/>
    </source>
</evidence>
<dbReference type="CDD" id="cd02796">
    <property type="entry name" value="tRNA_bind_bactPheRS"/>
    <property type="match status" value="1"/>
</dbReference>
<keyword evidence="5 16" id="KW-0820">tRNA-binding</keyword>
<comment type="similarity">
    <text evidence="2 15">Belongs to the phenylalanyl-tRNA synthetase beta subunit family. Type 1 subfamily.</text>
</comment>
<dbReference type="eggNOG" id="COG0072">
    <property type="taxonomic scope" value="Bacteria"/>
</dbReference>
<accession>B7AT73</accession>
<feature type="binding site" evidence="15">
    <location>
        <position position="474"/>
    </location>
    <ligand>
        <name>Mg(2+)</name>
        <dbReference type="ChEBI" id="CHEBI:18420"/>
        <note>shared with alpha subunit</note>
    </ligand>
</feature>
<dbReference type="Pfam" id="PF03483">
    <property type="entry name" value="B3_4"/>
    <property type="match status" value="1"/>
</dbReference>
<dbReference type="InterPro" id="IPR033714">
    <property type="entry name" value="tRNA_bind_bactPheRS"/>
</dbReference>
<evidence type="ECO:0000259" key="18">
    <source>
        <dbReference type="PROSITE" id="PS51447"/>
    </source>
</evidence>
<dbReference type="SUPFAM" id="SSF54991">
    <property type="entry name" value="Anticodon-binding domain of PheRS"/>
    <property type="match status" value="1"/>
</dbReference>
<comment type="subcellular location">
    <subcellularLocation>
        <location evidence="1 15">Cytoplasm</location>
    </subcellularLocation>
</comment>
<dbReference type="SUPFAM" id="SSF46955">
    <property type="entry name" value="Putative DNA-binding domain"/>
    <property type="match status" value="1"/>
</dbReference>
<dbReference type="HAMAP" id="MF_00283">
    <property type="entry name" value="Phe_tRNA_synth_beta1"/>
    <property type="match status" value="1"/>
</dbReference>
<dbReference type="InterPro" id="IPR005147">
    <property type="entry name" value="tRNA_synthase_B5-dom"/>
</dbReference>
<dbReference type="FunFam" id="3.50.40.10:FF:000001">
    <property type="entry name" value="Phenylalanine--tRNA ligase beta subunit"/>
    <property type="match status" value="1"/>
</dbReference>
<keyword evidence="7 15" id="KW-0479">Metal-binding</keyword>
<reference evidence="20 21" key="2">
    <citation type="submission" date="2008-11" db="EMBL/GenBank/DDBJ databases">
        <authorList>
            <person name="Fulton L."/>
            <person name="Clifton S."/>
            <person name="Fulton B."/>
            <person name="Xu J."/>
            <person name="Minx P."/>
            <person name="Pepin K.H."/>
            <person name="Johnson M."/>
            <person name="Bhonagiri V."/>
            <person name="Nash W.E."/>
            <person name="Mardis E.R."/>
            <person name="Wilson R.K."/>
        </authorList>
    </citation>
    <scope>NUCLEOTIDE SEQUENCE [LARGE SCALE GENOMIC DNA]</scope>
    <source>
        <strain evidence="20 21">ATCC 43243</strain>
    </source>
</reference>
<keyword evidence="8 15" id="KW-0547">Nucleotide-binding</keyword>
<dbReference type="Pfam" id="PF17759">
    <property type="entry name" value="tRNA_synthFbeta"/>
    <property type="match status" value="1"/>
</dbReference>
<dbReference type="Pfam" id="PF01588">
    <property type="entry name" value="tRNA_bind"/>
    <property type="match status" value="1"/>
</dbReference>
<evidence type="ECO:0000256" key="7">
    <source>
        <dbReference type="ARBA" id="ARBA00022723"/>
    </source>
</evidence>
<dbReference type="InterPro" id="IPR036690">
    <property type="entry name" value="Fdx_antiC-bd_sf"/>
</dbReference>
<keyword evidence="21" id="KW-1185">Reference proteome</keyword>
<evidence type="ECO:0000256" key="11">
    <source>
        <dbReference type="ARBA" id="ARBA00022884"/>
    </source>
</evidence>
<dbReference type="InterPro" id="IPR041616">
    <property type="entry name" value="PheRS_beta_core"/>
</dbReference>
<dbReference type="InterPro" id="IPR005121">
    <property type="entry name" value="Fdx_antiC-bd"/>
</dbReference>
<dbReference type="SMART" id="SM00874">
    <property type="entry name" value="B5"/>
    <property type="match status" value="1"/>
</dbReference>
<keyword evidence="9 15" id="KW-0067">ATP-binding</keyword>
<dbReference type="InterPro" id="IPR004532">
    <property type="entry name" value="Phe-tRNA-ligase_IIc_bsu_bact"/>
</dbReference>
<dbReference type="SUPFAM" id="SSF56037">
    <property type="entry name" value="PheT/TilS domain"/>
    <property type="match status" value="1"/>
</dbReference>
<dbReference type="InterPro" id="IPR009061">
    <property type="entry name" value="DNA-bd_dom_put_sf"/>
</dbReference>
<dbReference type="SUPFAM" id="SSF50249">
    <property type="entry name" value="Nucleic acid-binding proteins"/>
    <property type="match status" value="1"/>
</dbReference>
<dbReference type="PROSITE" id="PS51447">
    <property type="entry name" value="FDX_ACB"/>
    <property type="match status" value="1"/>
</dbReference>
<comment type="subunit">
    <text evidence="3 15">Tetramer of two alpha and two beta subunits.</text>
</comment>
<dbReference type="FunFam" id="2.40.50.140:FF:000045">
    <property type="entry name" value="Phenylalanine--tRNA ligase beta subunit"/>
    <property type="match status" value="1"/>
</dbReference>
<reference evidence="20 21" key="1">
    <citation type="submission" date="2008-11" db="EMBL/GenBank/DDBJ databases">
        <title>Draft genome sequence of Bacteroides pectinophilus (ATCC 43243).</title>
        <authorList>
            <person name="Sudarsanam P."/>
            <person name="Ley R."/>
            <person name="Guruge J."/>
            <person name="Turnbaugh P.J."/>
            <person name="Mahowald M."/>
            <person name="Liep D."/>
            <person name="Gordon J."/>
        </authorList>
    </citation>
    <scope>NUCLEOTIDE SEQUENCE [LARGE SCALE GENOMIC DNA]</scope>
    <source>
        <strain evidence="20 21">ATCC 43243</strain>
    </source>
</reference>
<keyword evidence="11 16" id="KW-0694">RNA-binding</keyword>
<dbReference type="PANTHER" id="PTHR10947">
    <property type="entry name" value="PHENYLALANYL-TRNA SYNTHETASE BETA CHAIN AND LEUCINE-RICH REPEAT-CONTAINING PROTEIN 47"/>
    <property type="match status" value="1"/>
</dbReference>
<name>B7AT73_9FIRM</name>
<evidence type="ECO:0000256" key="1">
    <source>
        <dbReference type="ARBA" id="ARBA00004496"/>
    </source>
</evidence>
<dbReference type="GO" id="GO:0009328">
    <property type="term" value="C:phenylalanine-tRNA ligase complex"/>
    <property type="evidence" value="ECO:0007669"/>
    <property type="project" value="TreeGrafter"/>
</dbReference>
<dbReference type="Gene3D" id="3.30.56.10">
    <property type="match status" value="2"/>
</dbReference>
<dbReference type="GO" id="GO:0000049">
    <property type="term" value="F:tRNA binding"/>
    <property type="evidence" value="ECO:0007669"/>
    <property type="project" value="UniProtKB-UniRule"/>
</dbReference>
<dbReference type="FunFam" id="3.30.70.380:FF:000001">
    <property type="entry name" value="Phenylalanine--tRNA ligase beta subunit"/>
    <property type="match status" value="1"/>
</dbReference>
<evidence type="ECO:0000256" key="14">
    <source>
        <dbReference type="ARBA" id="ARBA00049255"/>
    </source>
</evidence>
<comment type="cofactor">
    <cofactor evidence="15">
        <name>Mg(2+)</name>
        <dbReference type="ChEBI" id="CHEBI:18420"/>
    </cofactor>
    <text evidence="15">Binds 2 magnesium ions per tetramer.</text>
</comment>
<proteinExistence type="inferred from homology"/>
<keyword evidence="6 15" id="KW-0436">Ligase</keyword>
<keyword evidence="10 15" id="KW-0460">Magnesium</keyword>
<dbReference type="InterPro" id="IPR005146">
    <property type="entry name" value="B3/B4_tRNA-bd"/>
</dbReference>
<evidence type="ECO:0000313" key="21">
    <source>
        <dbReference type="Proteomes" id="UP000003136"/>
    </source>
</evidence>
<evidence type="ECO:0000256" key="10">
    <source>
        <dbReference type="ARBA" id="ARBA00022842"/>
    </source>
</evidence>
<dbReference type="GO" id="GO:0000287">
    <property type="term" value="F:magnesium ion binding"/>
    <property type="evidence" value="ECO:0007669"/>
    <property type="project" value="UniProtKB-UniRule"/>
</dbReference>